<feature type="region of interest" description="Disordered" evidence="2">
    <location>
        <begin position="928"/>
        <end position="953"/>
    </location>
</feature>
<evidence type="ECO:0000259" key="3">
    <source>
        <dbReference type="Pfam" id="PF07926"/>
    </source>
</evidence>
<dbReference type="Pfam" id="PF07926">
    <property type="entry name" value="TPR_MLP1_2"/>
    <property type="match status" value="1"/>
</dbReference>
<dbReference type="AlphaFoldDB" id="A0A232F229"/>
<proteinExistence type="predicted"/>
<evidence type="ECO:0000313" key="5">
    <source>
        <dbReference type="Proteomes" id="UP000215335"/>
    </source>
</evidence>
<feature type="compositionally biased region" description="Acidic residues" evidence="2">
    <location>
        <begin position="1184"/>
        <end position="1195"/>
    </location>
</feature>
<feature type="non-terminal residue" evidence="4">
    <location>
        <position position="1"/>
    </location>
</feature>
<feature type="region of interest" description="Disordered" evidence="2">
    <location>
        <begin position="557"/>
        <end position="591"/>
    </location>
</feature>
<dbReference type="GO" id="GO:0005643">
    <property type="term" value="C:nuclear pore"/>
    <property type="evidence" value="ECO:0007669"/>
    <property type="project" value="UniProtKB-ARBA"/>
</dbReference>
<feature type="domain" description="Nucleoprotein TPR/MLP1-2" evidence="3">
    <location>
        <begin position="102"/>
        <end position="229"/>
    </location>
</feature>
<dbReference type="GO" id="GO:0006606">
    <property type="term" value="P:protein import into nucleus"/>
    <property type="evidence" value="ECO:0007669"/>
    <property type="project" value="InterPro"/>
</dbReference>
<keyword evidence="1" id="KW-0175">Coiled coil</keyword>
<organism evidence="4 5">
    <name type="scientific">Trichomalopsis sarcophagae</name>
    <dbReference type="NCBI Taxonomy" id="543379"/>
    <lineage>
        <taxon>Eukaryota</taxon>
        <taxon>Metazoa</taxon>
        <taxon>Ecdysozoa</taxon>
        <taxon>Arthropoda</taxon>
        <taxon>Hexapoda</taxon>
        <taxon>Insecta</taxon>
        <taxon>Pterygota</taxon>
        <taxon>Neoptera</taxon>
        <taxon>Endopterygota</taxon>
        <taxon>Hymenoptera</taxon>
        <taxon>Apocrita</taxon>
        <taxon>Proctotrupomorpha</taxon>
        <taxon>Chalcidoidea</taxon>
        <taxon>Pteromalidae</taxon>
        <taxon>Pteromalinae</taxon>
        <taxon>Trichomalopsis</taxon>
    </lineage>
</organism>
<feature type="compositionally biased region" description="Low complexity" evidence="2">
    <location>
        <begin position="794"/>
        <end position="811"/>
    </location>
</feature>
<feature type="compositionally biased region" description="Basic and acidic residues" evidence="2">
    <location>
        <begin position="1198"/>
        <end position="1211"/>
    </location>
</feature>
<dbReference type="PANTHER" id="PTHR18898">
    <property type="entry name" value="NUCLEOPROTEIN TPR-RELATED"/>
    <property type="match status" value="1"/>
</dbReference>
<feature type="compositionally biased region" description="Polar residues" evidence="2">
    <location>
        <begin position="818"/>
        <end position="846"/>
    </location>
</feature>
<dbReference type="OrthoDB" id="343070at2759"/>
<feature type="region of interest" description="Disordered" evidence="2">
    <location>
        <begin position="1164"/>
        <end position="1273"/>
    </location>
</feature>
<evidence type="ECO:0000313" key="4">
    <source>
        <dbReference type="EMBL" id="OXU24549.1"/>
    </source>
</evidence>
<dbReference type="EMBL" id="NNAY01001271">
    <property type="protein sequence ID" value="OXU24549.1"/>
    <property type="molecule type" value="Genomic_DNA"/>
</dbReference>
<comment type="caution">
    <text evidence="4">The sequence shown here is derived from an EMBL/GenBank/DDBJ whole genome shotgun (WGS) entry which is preliminary data.</text>
</comment>
<dbReference type="STRING" id="543379.A0A232F229"/>
<dbReference type="GO" id="GO:0017056">
    <property type="term" value="F:structural constituent of nuclear pore"/>
    <property type="evidence" value="ECO:0007669"/>
    <property type="project" value="TreeGrafter"/>
</dbReference>
<dbReference type="InterPro" id="IPR012929">
    <property type="entry name" value="Nucleoprot-TPR/MLP1-2_dom"/>
</dbReference>
<feature type="compositionally biased region" description="Basic and acidic residues" evidence="2">
    <location>
        <begin position="557"/>
        <end position="570"/>
    </location>
</feature>
<dbReference type="GO" id="GO:1901673">
    <property type="term" value="P:regulation of mitotic spindle assembly"/>
    <property type="evidence" value="ECO:0007669"/>
    <property type="project" value="TreeGrafter"/>
</dbReference>
<feature type="coiled-coil region" evidence="1">
    <location>
        <begin position="374"/>
        <end position="415"/>
    </location>
</feature>
<dbReference type="Gene3D" id="1.20.5.340">
    <property type="match status" value="1"/>
</dbReference>
<reference evidence="4 5" key="1">
    <citation type="journal article" date="2017" name="Curr. Biol.">
        <title>The Evolution of Venom by Co-option of Single-Copy Genes.</title>
        <authorList>
            <person name="Martinson E.O."/>
            <person name="Mrinalini"/>
            <person name="Kelkar Y.D."/>
            <person name="Chang C.H."/>
            <person name="Werren J.H."/>
        </authorList>
    </citation>
    <scope>NUCLEOTIDE SEQUENCE [LARGE SCALE GENOMIC DNA]</scope>
    <source>
        <strain evidence="4 5">Alberta</strain>
        <tissue evidence="4">Whole body</tissue>
    </source>
</reference>
<feature type="region of interest" description="Disordered" evidence="2">
    <location>
        <begin position="1074"/>
        <end position="1095"/>
    </location>
</feature>
<dbReference type="GO" id="GO:0034399">
    <property type="term" value="C:nuclear periphery"/>
    <property type="evidence" value="ECO:0007669"/>
    <property type="project" value="UniProtKB-ARBA"/>
</dbReference>
<protein>
    <recommendedName>
        <fullName evidence="3">Nucleoprotein TPR/MLP1-2 domain-containing protein</fullName>
    </recommendedName>
</protein>
<dbReference type="GO" id="GO:0006406">
    <property type="term" value="P:mRNA export from nucleus"/>
    <property type="evidence" value="ECO:0007669"/>
    <property type="project" value="TreeGrafter"/>
</dbReference>
<name>A0A232F229_9HYME</name>
<gene>
    <name evidence="4" type="ORF">TSAR_006499</name>
</gene>
<keyword evidence="5" id="KW-1185">Reference proteome</keyword>
<dbReference type="Proteomes" id="UP000215335">
    <property type="component" value="Unassembled WGS sequence"/>
</dbReference>
<evidence type="ECO:0000256" key="2">
    <source>
        <dbReference type="SAM" id="MobiDB-lite"/>
    </source>
</evidence>
<accession>A0A232F229</accession>
<dbReference type="PANTHER" id="PTHR18898:SF2">
    <property type="entry name" value="NUCLEOPROTEIN TPR"/>
    <property type="match status" value="1"/>
</dbReference>
<feature type="coiled-coil region" evidence="1">
    <location>
        <begin position="54"/>
        <end position="232"/>
    </location>
</feature>
<feature type="coiled-coil region" evidence="1">
    <location>
        <begin position="291"/>
        <end position="325"/>
    </location>
</feature>
<feature type="compositionally biased region" description="Polar residues" evidence="2">
    <location>
        <begin position="1081"/>
        <end position="1093"/>
    </location>
</feature>
<feature type="coiled-coil region" evidence="1">
    <location>
        <begin position="595"/>
        <end position="732"/>
    </location>
</feature>
<feature type="compositionally biased region" description="Polar residues" evidence="2">
    <location>
        <begin position="1264"/>
        <end position="1273"/>
    </location>
</feature>
<sequence>DDNTCKKLKELELQLFNHQAEVKSLTDQLKAARYQSQQYCDIAESAETQLRHSTELFNTTKEDLKNKVKFAEDEAASFKMRVKHLEDELSSFSSGRELSDSELRQRLQEAEEKLKECDQLQCELEITRNDLRNATLAATLAEDKYAKEMALHSTDLQMLAKLKEENHLTSQKLQELSQQNDLAQETLIIEKSMWQEREKRLQEEIKELQNRVENLDKQNAILHNQIQELSERMAIMQSHQQSVNINDQISPNTSIESINRSFCDDTSKSAEQLLQVMKYLRQEKDLAIAKFDVIKTENTRLKSQIENAEKRIKDLKEMLAREREDTDVSVLTVSKHSEIMRKVETLNAITDSNRILREERDALYTKIKDVTDKLSSLSDEVTPLREKVRDLEAKNDALLQENSSLKSEAMRWRQRANALVERANKASPEDWRRLQTERENLSKLLTSEREIHAKRTEEFNNFKSEKIHLEEQLNHLQRQLQSREEKIGKLLEDERKVKQNLNDSIAESNAKEKNLMDLKKELADKDAMLSDVKNKEIQIRKIAKKYKTQYEELARNIEEERSRADDRQIDNSKITTEDAPQISQEKENQLKEEGRLELKQVNSELNLKVDELSQQILAMQSESEILKKEIETINKASLEKEERAKQVLKGARTKIMQLTEYKKQCEKEISDLKEKLDSSSSECESNVSEYEARLAALKSQMEGRISRLEHERSDLHADKEALVQRISQLQRQVAGQSNINAGVNEPPTANIKPMSARTETPLASIRPMSVVVQSRTAAVLPTTAGTPLLLVPQQPQQQLVHTTETSSPTSSHVDYQPANLTRQEQITSPNTKRSRQQEVAPSTAASASDIEYQVPTSSQRDQDEEGEDGCVVVDCDESGTHQTQEEEFDNDPYEEMEEEELAYGVEVDNNEVEIIMEEDSRSVEVPRQVQSGLPTNQQQSETISSAGTTAEPSTFISRSRGVLPMPRPQPQQHLLLPQQGYEDAGDDCIVPSTPTLFVPRRNDGFGEAVSSPQVPQARFTFGDPSTSASVSSVQSLSTPTITGTRSIYNATGSALVQVMQEGMEDTRVDLTQLEDDGTGRSVPTTPQQVSPCTDQPRPVISGPLDEQNILMPPLSESQIHIAESDVEVAESVVGIVQMDESERNLVEINPDSENPLITEANQLDGDQRLHNIDVPGSATGGEMIDVELETPEDASNDTLDHDTNEENREAEASPSSNTRQKTVGLAATESGSSAPTVRGATARRSGRTSFRTARGARPTPIVWDNQSSLRGKY</sequence>
<evidence type="ECO:0000256" key="1">
    <source>
        <dbReference type="SAM" id="Coils"/>
    </source>
</evidence>
<feature type="region of interest" description="Disordered" evidence="2">
    <location>
        <begin position="794"/>
        <end position="868"/>
    </location>
</feature>